<name>A0AAX6SMW1_HETGA</name>
<feature type="compositionally biased region" description="Basic and acidic residues" evidence="17">
    <location>
        <begin position="99"/>
        <end position="112"/>
    </location>
</feature>
<comment type="subcellular location">
    <subcellularLocation>
        <location evidence="1">Endoplasmic reticulum</location>
    </subcellularLocation>
</comment>
<comment type="similarity">
    <text evidence="3">Belongs to the glycosyltransferase 65 family.</text>
</comment>
<organism evidence="18 19">
    <name type="scientific">Heterocephalus glaber</name>
    <name type="common">Naked mole rat</name>
    <dbReference type="NCBI Taxonomy" id="10181"/>
    <lineage>
        <taxon>Eukaryota</taxon>
        <taxon>Metazoa</taxon>
        <taxon>Chordata</taxon>
        <taxon>Craniata</taxon>
        <taxon>Vertebrata</taxon>
        <taxon>Euteleostomi</taxon>
        <taxon>Mammalia</taxon>
        <taxon>Eutheria</taxon>
        <taxon>Euarchontoglires</taxon>
        <taxon>Glires</taxon>
        <taxon>Rodentia</taxon>
        <taxon>Hystricomorpha</taxon>
        <taxon>Bathyergidae</taxon>
        <taxon>Heterocephalus</taxon>
    </lineage>
</organism>
<evidence type="ECO:0000256" key="2">
    <source>
        <dbReference type="ARBA" id="ARBA00004922"/>
    </source>
</evidence>
<evidence type="ECO:0000256" key="15">
    <source>
        <dbReference type="ARBA" id="ARBA00047273"/>
    </source>
</evidence>
<comment type="catalytic activity">
    <reaction evidence="16">
        <text>L-seryl-[protein] + GDP-beta-L-fucose = 3-O-(alpha-L-fucosyl)-L-seryl-[protein] + GDP + H(+)</text>
        <dbReference type="Rhea" id="RHEA:63644"/>
        <dbReference type="Rhea" id="RHEA-COMP:9863"/>
        <dbReference type="Rhea" id="RHEA-COMP:17914"/>
        <dbReference type="ChEBI" id="CHEBI:15378"/>
        <dbReference type="ChEBI" id="CHEBI:29999"/>
        <dbReference type="ChEBI" id="CHEBI:57273"/>
        <dbReference type="ChEBI" id="CHEBI:58189"/>
        <dbReference type="ChEBI" id="CHEBI:189632"/>
        <dbReference type="EC" id="2.4.1.221"/>
    </reaction>
    <physiologicalReaction direction="left-to-right" evidence="16">
        <dbReference type="Rhea" id="RHEA:63645"/>
    </physiologicalReaction>
</comment>
<dbReference type="GO" id="GO:0007219">
    <property type="term" value="P:Notch signaling pathway"/>
    <property type="evidence" value="ECO:0007669"/>
    <property type="project" value="UniProtKB-KW"/>
</dbReference>
<dbReference type="CDD" id="cd11302">
    <property type="entry name" value="O-FucT-1"/>
    <property type="match status" value="1"/>
</dbReference>
<sequence length="489" mass="55315">MVPPACELERPGRRAGGARGPPGVGRALASRLPSPPLLRRARAPEPTWAPPRGHCRPCCCVCLFCYCFCSSRGCPRAPGTRLVTCSTARAWVRPPEPSARLEKRRPGEEKPCSDAPQRQFDKSRGDLQSEAEPAFLLSAIVAGRFGNQADHFLGSLAFAKLLNRTLAVPPWIEYQHHKPPFTNLHVSYKKYFKLEPLQAYHRVISLEDFMEKLAPTYWPPEKRVAYCFEVAAQRSPDKKTCPMKEGNPFGPFWDQFHVSFNKSELFAGLSFTASYKEQWIQRFSPKEHPVLALPGAPAQFPILEEHRSLQKYMVWSDEMVKMGESQIRNHLIRPYVGIHLRIGSDWKNACAMLKDGTVGSHFMASPQCVGYSRVTAAPLTMTMCLPDLKEIWRAVKLWVRALSAQSIYIATDSESYVPEIQQLFKEKVKVVSLKPEVAQIDLYILGQADHFIGNCVSSFTAFVKRERDLQGKQSSFFGMDRPPQLRDEF</sequence>
<evidence type="ECO:0000256" key="8">
    <source>
        <dbReference type="ARBA" id="ARBA00022824"/>
    </source>
</evidence>
<dbReference type="PANTHER" id="PTHR21420">
    <property type="entry name" value="GDP-FUCOSE PROTEIN O-FUCOSYLTRANSFERASE 1"/>
    <property type="match status" value="1"/>
</dbReference>
<comment type="catalytic activity">
    <reaction evidence="15">
        <text>L-threonyl-[protein] + GDP-beta-L-fucose = 3-O-(alpha-L-fucosyl)-L-threonyl-[protein] + GDP + H(+)</text>
        <dbReference type="Rhea" id="RHEA:70491"/>
        <dbReference type="Rhea" id="RHEA-COMP:11060"/>
        <dbReference type="Rhea" id="RHEA-COMP:17915"/>
        <dbReference type="ChEBI" id="CHEBI:15378"/>
        <dbReference type="ChEBI" id="CHEBI:30013"/>
        <dbReference type="ChEBI" id="CHEBI:57273"/>
        <dbReference type="ChEBI" id="CHEBI:58189"/>
        <dbReference type="ChEBI" id="CHEBI:189631"/>
        <dbReference type="EC" id="2.4.1.221"/>
    </reaction>
    <physiologicalReaction direction="left-to-right" evidence="15">
        <dbReference type="Rhea" id="RHEA:70492"/>
    </physiologicalReaction>
</comment>
<evidence type="ECO:0000256" key="9">
    <source>
        <dbReference type="ARBA" id="ARBA00022976"/>
    </source>
</evidence>
<accession>A0AAX6SMW1</accession>
<evidence type="ECO:0000256" key="12">
    <source>
        <dbReference type="ARBA" id="ARBA00023253"/>
    </source>
</evidence>
<keyword evidence="8" id="KW-0256">Endoplasmic reticulum</keyword>
<comment type="pathway">
    <text evidence="2">Protein modification; protein glycosylation.</text>
</comment>
<dbReference type="Gene3D" id="3.40.50.11350">
    <property type="match status" value="1"/>
</dbReference>
<evidence type="ECO:0000256" key="17">
    <source>
        <dbReference type="SAM" id="MobiDB-lite"/>
    </source>
</evidence>
<evidence type="ECO:0000256" key="10">
    <source>
        <dbReference type="ARBA" id="ARBA00023157"/>
    </source>
</evidence>
<gene>
    <name evidence="19" type="primary">Pofut1</name>
</gene>
<feature type="region of interest" description="Disordered" evidence="17">
    <location>
        <begin position="1"/>
        <end position="46"/>
    </location>
</feature>
<evidence type="ECO:0000256" key="7">
    <source>
        <dbReference type="ARBA" id="ARBA00022679"/>
    </source>
</evidence>
<dbReference type="FunFam" id="3.40.50.11350:FF:000004">
    <property type="entry name" value="GDP-fucose protein O-fucosyltransferase 1"/>
    <property type="match status" value="1"/>
</dbReference>
<dbReference type="CTD" id="23509"/>
<protein>
    <recommendedName>
        <fullName evidence="5">GDP-fucose protein O-fucosyltransferase 1</fullName>
        <ecNumber evidence="4">2.4.1.221</ecNumber>
    </recommendedName>
    <alternativeName>
        <fullName evidence="14">Peptide-O-fucosyltransferase 1</fullName>
    </alternativeName>
</protein>
<dbReference type="Gene3D" id="3.40.50.11340">
    <property type="match status" value="1"/>
</dbReference>
<evidence type="ECO:0000256" key="11">
    <source>
        <dbReference type="ARBA" id="ARBA00023180"/>
    </source>
</evidence>
<evidence type="ECO:0000256" key="5">
    <source>
        <dbReference type="ARBA" id="ARBA00021745"/>
    </source>
</evidence>
<evidence type="ECO:0000256" key="16">
    <source>
        <dbReference type="ARBA" id="ARBA00048647"/>
    </source>
</evidence>
<keyword evidence="18" id="KW-1185">Reference proteome</keyword>
<dbReference type="InterPro" id="IPR039922">
    <property type="entry name" value="POFUT1"/>
</dbReference>
<evidence type="ECO:0000256" key="14">
    <source>
        <dbReference type="ARBA" id="ARBA00033080"/>
    </source>
</evidence>
<keyword evidence="6" id="KW-0328">Glycosyltransferase</keyword>
<dbReference type="GO" id="GO:0046922">
    <property type="term" value="F:peptide-O-fucosyltransferase activity"/>
    <property type="evidence" value="ECO:0007669"/>
    <property type="project" value="UniProtKB-EC"/>
</dbReference>
<keyword evidence="11" id="KW-0325">Glycoprotein</keyword>
<evidence type="ECO:0000256" key="6">
    <source>
        <dbReference type="ARBA" id="ARBA00022676"/>
    </source>
</evidence>
<keyword evidence="10" id="KW-1015">Disulfide bond</keyword>
<dbReference type="GO" id="GO:0008593">
    <property type="term" value="P:regulation of Notch signaling pathway"/>
    <property type="evidence" value="ECO:0007669"/>
    <property type="project" value="TreeGrafter"/>
</dbReference>
<reference evidence="19" key="1">
    <citation type="submission" date="2025-08" db="UniProtKB">
        <authorList>
            <consortium name="RefSeq"/>
        </authorList>
    </citation>
    <scope>IDENTIFICATION</scope>
</reference>
<evidence type="ECO:0000256" key="1">
    <source>
        <dbReference type="ARBA" id="ARBA00004240"/>
    </source>
</evidence>
<dbReference type="PANTHER" id="PTHR21420:SF3">
    <property type="entry name" value="GDP-FUCOSE PROTEIN O-FUCOSYLTRANSFERASE 1"/>
    <property type="match status" value="1"/>
</dbReference>
<keyword evidence="12" id="KW-0294">Fucose metabolism</keyword>
<dbReference type="EC" id="2.4.1.221" evidence="4"/>
<dbReference type="InterPro" id="IPR019378">
    <property type="entry name" value="GDP-Fuc_O-FucTrfase"/>
</dbReference>
<proteinExistence type="inferred from homology"/>
<evidence type="ECO:0000313" key="19">
    <source>
        <dbReference type="RefSeq" id="XP_021110550.1"/>
    </source>
</evidence>
<keyword evidence="7" id="KW-0808">Transferase</keyword>
<evidence type="ECO:0000256" key="4">
    <source>
        <dbReference type="ARBA" id="ARBA00012196"/>
    </source>
</evidence>
<dbReference type="GO" id="GO:0005783">
    <property type="term" value="C:endoplasmic reticulum"/>
    <property type="evidence" value="ECO:0007669"/>
    <property type="project" value="UniProtKB-SubCell"/>
</dbReference>
<keyword evidence="9" id="KW-0914">Notch signaling pathway</keyword>
<keyword evidence="13" id="KW-0119">Carbohydrate metabolism</keyword>
<dbReference type="AlphaFoldDB" id="A0AAX6SMW1"/>
<evidence type="ECO:0000256" key="3">
    <source>
        <dbReference type="ARBA" id="ARBA00010626"/>
    </source>
</evidence>
<evidence type="ECO:0000313" key="18">
    <source>
        <dbReference type="Proteomes" id="UP000694906"/>
    </source>
</evidence>
<feature type="region of interest" description="Disordered" evidence="17">
    <location>
        <begin position="96"/>
        <end position="124"/>
    </location>
</feature>
<feature type="compositionally biased region" description="Gly residues" evidence="17">
    <location>
        <begin position="14"/>
        <end position="23"/>
    </location>
</feature>
<dbReference type="GeneID" id="101707778"/>
<dbReference type="RefSeq" id="XP_021110550.1">
    <property type="nucleotide sequence ID" value="XM_021254891.1"/>
</dbReference>
<dbReference type="Pfam" id="PF10250">
    <property type="entry name" value="O-FucT"/>
    <property type="match status" value="1"/>
</dbReference>
<dbReference type="GO" id="GO:0006004">
    <property type="term" value="P:fucose metabolic process"/>
    <property type="evidence" value="ECO:0007669"/>
    <property type="project" value="UniProtKB-KW"/>
</dbReference>
<evidence type="ECO:0000256" key="13">
    <source>
        <dbReference type="ARBA" id="ARBA00023277"/>
    </source>
</evidence>
<dbReference type="FunFam" id="3.40.50.11340:FF:000001">
    <property type="entry name" value="GDP-fucose protein O-fucosyltransferase 1"/>
    <property type="match status" value="1"/>
</dbReference>
<dbReference type="Proteomes" id="UP000694906">
    <property type="component" value="Unplaced"/>
</dbReference>